<keyword evidence="2" id="KW-0472">Membrane</keyword>
<evidence type="ECO:0000259" key="3">
    <source>
        <dbReference type="Pfam" id="PF24883"/>
    </source>
</evidence>
<dbReference type="AlphaFoldDB" id="A0A8H5BPW2"/>
<keyword evidence="2" id="KW-0812">Transmembrane</keyword>
<dbReference type="SUPFAM" id="SSF52540">
    <property type="entry name" value="P-loop containing nucleoside triphosphate hydrolases"/>
    <property type="match status" value="1"/>
</dbReference>
<dbReference type="PANTHER" id="PTHR10039:SF17">
    <property type="entry name" value="FUNGAL STAND N-TERMINAL GOODBYE DOMAIN-CONTAINING PROTEIN-RELATED"/>
    <property type="match status" value="1"/>
</dbReference>
<dbReference type="Proteomes" id="UP000567179">
    <property type="component" value="Unassembled WGS sequence"/>
</dbReference>
<dbReference type="InterPro" id="IPR027417">
    <property type="entry name" value="P-loop_NTPase"/>
</dbReference>
<dbReference type="Gene3D" id="3.40.50.300">
    <property type="entry name" value="P-loop containing nucleotide triphosphate hydrolases"/>
    <property type="match status" value="1"/>
</dbReference>
<feature type="domain" description="Nephrocystin 3-like N-terminal" evidence="3">
    <location>
        <begin position="66"/>
        <end position="244"/>
    </location>
</feature>
<proteinExistence type="predicted"/>
<evidence type="ECO:0000313" key="4">
    <source>
        <dbReference type="EMBL" id="KAF5327168.1"/>
    </source>
</evidence>
<comment type="caution">
    <text evidence="4">The sequence shown here is derived from an EMBL/GenBank/DDBJ whole genome shotgun (WGS) entry which is preliminary data.</text>
</comment>
<dbReference type="Pfam" id="PF24883">
    <property type="entry name" value="NPHP3_N"/>
    <property type="match status" value="1"/>
</dbReference>
<keyword evidence="1" id="KW-0677">Repeat</keyword>
<reference evidence="4 5" key="1">
    <citation type="journal article" date="2020" name="ISME J.">
        <title>Uncovering the hidden diversity of litter-decomposition mechanisms in mushroom-forming fungi.</title>
        <authorList>
            <person name="Floudas D."/>
            <person name="Bentzer J."/>
            <person name="Ahren D."/>
            <person name="Johansson T."/>
            <person name="Persson P."/>
            <person name="Tunlid A."/>
        </authorList>
    </citation>
    <scope>NUCLEOTIDE SEQUENCE [LARGE SCALE GENOMIC DNA]</scope>
    <source>
        <strain evidence="4 5">CBS 101986</strain>
    </source>
</reference>
<evidence type="ECO:0000313" key="5">
    <source>
        <dbReference type="Proteomes" id="UP000567179"/>
    </source>
</evidence>
<organism evidence="4 5">
    <name type="scientific">Psilocybe cf. subviscida</name>
    <dbReference type="NCBI Taxonomy" id="2480587"/>
    <lineage>
        <taxon>Eukaryota</taxon>
        <taxon>Fungi</taxon>
        <taxon>Dikarya</taxon>
        <taxon>Basidiomycota</taxon>
        <taxon>Agaricomycotina</taxon>
        <taxon>Agaricomycetes</taxon>
        <taxon>Agaricomycetidae</taxon>
        <taxon>Agaricales</taxon>
        <taxon>Agaricineae</taxon>
        <taxon>Strophariaceae</taxon>
        <taxon>Psilocybe</taxon>
    </lineage>
</organism>
<protein>
    <recommendedName>
        <fullName evidence="3">Nephrocystin 3-like N-terminal domain-containing protein</fullName>
    </recommendedName>
</protein>
<keyword evidence="2" id="KW-1133">Transmembrane helix</keyword>
<dbReference type="OrthoDB" id="3014077at2759"/>
<accession>A0A8H5BPW2</accession>
<name>A0A8H5BPW2_9AGAR</name>
<evidence type="ECO:0000256" key="2">
    <source>
        <dbReference type="SAM" id="Phobius"/>
    </source>
</evidence>
<keyword evidence="5" id="KW-1185">Reference proteome</keyword>
<dbReference type="EMBL" id="JAACJJ010000014">
    <property type="protein sequence ID" value="KAF5327168.1"/>
    <property type="molecule type" value="Genomic_DNA"/>
</dbReference>
<dbReference type="PANTHER" id="PTHR10039">
    <property type="entry name" value="AMELOGENIN"/>
    <property type="match status" value="1"/>
</dbReference>
<gene>
    <name evidence="4" type="ORF">D9619_004549</name>
</gene>
<sequence>MSAFQGAVNTTINGGHLTAVSNTVINISGRNDTLSVLLSRSAPAGLLDAAERFDAPKCDEGTRVLMMQGMRKFVQQGDRPGLFWLHGPAGIGKSALAQSLALSLKDDSDHAASFFFSRTASGRSDGNQLIVTLAYQLAINFPALQPFISRTVMQNPAVLTASNAVKMQCLVVDPINRWRKKYKWSFQRWAHKILRINKKLYPRLILVDGLDECNDPQVQRDLLLCIGLAVQQLSLPIRFVVASRPEFHILATIELDPIFQGPHGVKVLTKNLGDDEDADQQVTTFLLKEFTEIRRTHPIREFLPQPWPLPSQIVQLVSKSSKGFIYPATVIRYIKMPNNRPDECLERILGLSEIPISDKPYEALDNLYHYIFESVPDANKEAIRNIFLFLVIPSNNLDGLISVTPYLIEKHFDYRPGHVQHVLRDLLCVVAFAGNLKPIKVLHASLLDFLLDRSRSGSLYIDPRDAHAAIAACFPMALSTMDASRLPDFRFTKFLKLVDVDFASRYMQVCATWSSKFQLHRQYVVALGTLLEGIAFVAAYLLLLVIKDVLQTDIRRHITQIKAYILEKSPLAAALYAVRDEFFPAMIPLFCRWIASEINLESITHIFAFEVHPSQHEIHEEIFELYFLMMAPFLGSTSGDKNHSQNVDRQPRAQQLTNYSIHISRTLLDFLLIDCYRPSPVKGINILTADLLGVSLAHADYSASLTELLDNLFSHIRRGITNIKLMWVIAPHVSDYLERVYWEGPVRWGQQEVLGLNNAWRQLSENRGRAVEDKATG</sequence>
<dbReference type="InterPro" id="IPR056884">
    <property type="entry name" value="NPHP3-like_N"/>
</dbReference>
<evidence type="ECO:0000256" key="1">
    <source>
        <dbReference type="ARBA" id="ARBA00022737"/>
    </source>
</evidence>
<feature type="transmembrane region" description="Helical" evidence="2">
    <location>
        <begin position="523"/>
        <end position="546"/>
    </location>
</feature>